<evidence type="ECO:0000313" key="1">
    <source>
        <dbReference type="EMBL" id="NEX54250.1"/>
    </source>
</evidence>
<dbReference type="Pfam" id="PF14253">
    <property type="entry name" value="AbiH"/>
    <property type="match status" value="1"/>
</dbReference>
<dbReference type="EMBL" id="WWDJ01000003">
    <property type="protein sequence ID" value="NEX54250.1"/>
    <property type="molecule type" value="Genomic_DNA"/>
</dbReference>
<comment type="caution">
    <text evidence="1">The sequence shown here is derived from an EMBL/GenBank/DDBJ whole genome shotgun (WGS) entry which is preliminary data.</text>
</comment>
<sequence>MDSEFQLPDFSSSHIFTPPDLPNMQIYPRKVSIVEYEKSFNQLIILGNGFDLACGLKSTYRDFFDYILYKKEAENNYWYFVFQSLNSRNRLNNNWTDIERQILVELKNIEFLYKKGIFKKGELNVRSKASDFVNSLSESPEDYSLRVTALAAASAIQQHYFEIPSKKELQTHLIKKILLLEEHFCNYLNEQIEIEQSHIDDYFINNEDKGQNNYFIKSLIIEYFILTSKIPSIPLEKIISILEKIKENGSFDSFFNQIQGINQLFLDDEDDEIEIIKNNILSFNYTESFKDLNIRNIHGALSEGNIIFGIDYDRLKVNFEQPPIEFSKSYRILENGRSTSMNISSDINIIKFYGHGLGEADYSYFQAIFDSVDLYHSNTKIVFYWSDYQGVEKQAIRVEQVKNVTKLIEEYGTTFTNKDHGRNLLTKLQLENRLQIEEIPIEELLQYVN</sequence>
<dbReference type="Proteomes" id="UP000477402">
    <property type="component" value="Unassembled WGS sequence"/>
</dbReference>
<organism evidence="1 2">
    <name type="scientific">Lactococcus lactis</name>
    <dbReference type="NCBI Taxonomy" id="1358"/>
    <lineage>
        <taxon>Bacteria</taxon>
        <taxon>Bacillati</taxon>
        <taxon>Bacillota</taxon>
        <taxon>Bacilli</taxon>
        <taxon>Lactobacillales</taxon>
        <taxon>Streptococcaceae</taxon>
        <taxon>Lactococcus</taxon>
    </lineage>
</organism>
<gene>
    <name evidence="1" type="ORF">GTP08_00610</name>
</gene>
<reference evidence="1 2" key="1">
    <citation type="submission" date="2019-12" db="EMBL/GenBank/DDBJ databases">
        <title>Draft Genome Sequences of L. lactis strains MS22333, MS22334, MS22336, and MS22337, Isolated from Spontaneous Fermented Camel Milk in Ethiopia.</title>
        <authorList>
            <person name="Bragason E."/>
            <person name="Hansen E.B."/>
            <person name="Guya M.E."/>
            <person name="Berhe T."/>
        </authorList>
    </citation>
    <scope>NUCLEOTIDE SEQUENCE [LARGE SCALE GENOMIC DNA]</scope>
    <source>
        <strain evidence="1 2">MS22336</strain>
    </source>
</reference>
<name>A0A6M0M472_9LACT</name>
<evidence type="ECO:0000313" key="2">
    <source>
        <dbReference type="Proteomes" id="UP000477402"/>
    </source>
</evidence>
<proteinExistence type="predicted"/>
<dbReference type="AlphaFoldDB" id="A0A6M0M472"/>
<dbReference type="InterPro" id="IPR025935">
    <property type="entry name" value="AbiH"/>
</dbReference>
<accession>A0A6M0M472</accession>
<protein>
    <submittedName>
        <fullName evidence="1">Uncharacterized protein</fullName>
    </submittedName>
</protein>
<dbReference type="RefSeq" id="WP_163656728.1">
    <property type="nucleotide sequence ID" value="NZ_WWDH01000027.1"/>
</dbReference>